<accession>A0AAP0S0X8</accession>
<sequence>MEESDTSVSLSSLLCQEDEDCFNEKLGEHEEHKYTNLDPFFVLENEDEYIEKLVQRETCLGLEGYVNFDGCSTIGQSWLKYARLDAIQWILNTRAFFGFHFRTAYLSVTYFDRFLSRRFIDNGKFWAIQLLAVACLSLAAKMEECKVPGLSEYPIEDYQFESNVIQRMELLVLSTLKWKMVSITPFTYIHYFINKFCGKSKSKELVSTAVELVLGTTKDINSMGHRPSIIAAAAVLTASDGQLSRETVENKLNVISSWGSLENEHLFSCYNLMQEIEMRKCKTPKMVISSNLSSFHSSSTDVLETTSLTSAVGTKRRLTFNDSDQNCPLKKIHPQ</sequence>
<dbReference type="SMART" id="SM00385">
    <property type="entry name" value="CYCLIN"/>
    <property type="match status" value="2"/>
</dbReference>
<dbReference type="InterPro" id="IPR013763">
    <property type="entry name" value="Cyclin-like_dom"/>
</dbReference>
<feature type="domain" description="Cyclin-like" evidence="6">
    <location>
        <begin position="191"/>
        <end position="275"/>
    </location>
</feature>
<dbReference type="InterPro" id="IPR004367">
    <property type="entry name" value="Cyclin_C-dom"/>
</dbReference>
<dbReference type="InterPro" id="IPR036915">
    <property type="entry name" value="Cyclin-like_sf"/>
</dbReference>
<comment type="caution">
    <text evidence="8">The sequence shown here is derived from an EMBL/GenBank/DDBJ whole genome shotgun (WGS) entry which is preliminary data.</text>
</comment>
<dbReference type="FunFam" id="1.10.472.10:FF:000069">
    <property type="entry name" value="Cyclin-D5-1"/>
    <property type="match status" value="1"/>
</dbReference>
<dbReference type="Gene3D" id="1.10.472.10">
    <property type="entry name" value="Cyclin-like"/>
    <property type="match status" value="2"/>
</dbReference>
<reference evidence="8 9" key="1">
    <citation type="journal article" date="2024" name="Plant J.">
        <title>Genome sequences and population genomics reveal climatic adaptation and genomic divergence between two closely related sweetgum species.</title>
        <authorList>
            <person name="Xu W.Q."/>
            <person name="Ren C.Q."/>
            <person name="Zhang X.Y."/>
            <person name="Comes H.P."/>
            <person name="Liu X.H."/>
            <person name="Li Y.G."/>
            <person name="Kettle C.J."/>
            <person name="Jalonen R."/>
            <person name="Gaisberger H."/>
            <person name="Ma Y.Z."/>
            <person name="Qiu Y.X."/>
        </authorList>
    </citation>
    <scope>NUCLEOTIDE SEQUENCE [LARGE SCALE GENOMIC DNA]</scope>
    <source>
        <strain evidence="8">Hangzhou</strain>
    </source>
</reference>
<keyword evidence="3 5" id="KW-0195">Cyclin</keyword>
<dbReference type="EMBL" id="JBBPBK010000005">
    <property type="protein sequence ID" value="KAK9284675.1"/>
    <property type="molecule type" value="Genomic_DNA"/>
</dbReference>
<proteinExistence type="inferred from homology"/>
<comment type="similarity">
    <text evidence="1">Belongs to the cyclin family. Cyclin D subfamily.</text>
</comment>
<dbReference type="InterPro" id="IPR048258">
    <property type="entry name" value="Cyclins_cyclin-box"/>
</dbReference>
<dbReference type="AlphaFoldDB" id="A0AAP0S0X8"/>
<evidence type="ECO:0000313" key="9">
    <source>
        <dbReference type="Proteomes" id="UP001415857"/>
    </source>
</evidence>
<evidence type="ECO:0000259" key="7">
    <source>
        <dbReference type="SMART" id="SM01332"/>
    </source>
</evidence>
<dbReference type="Pfam" id="PF02984">
    <property type="entry name" value="Cyclin_C"/>
    <property type="match status" value="1"/>
</dbReference>
<evidence type="ECO:0000256" key="5">
    <source>
        <dbReference type="RuleBase" id="RU000383"/>
    </source>
</evidence>
<dbReference type="Proteomes" id="UP001415857">
    <property type="component" value="Unassembled WGS sequence"/>
</dbReference>
<evidence type="ECO:0000259" key="6">
    <source>
        <dbReference type="SMART" id="SM00385"/>
    </source>
</evidence>
<dbReference type="CDD" id="cd20543">
    <property type="entry name" value="CYCLIN_AtCycD-like_rpt1"/>
    <property type="match status" value="1"/>
</dbReference>
<dbReference type="PROSITE" id="PS00292">
    <property type="entry name" value="CYCLINS"/>
    <property type="match status" value="1"/>
</dbReference>
<organism evidence="8 9">
    <name type="scientific">Liquidambar formosana</name>
    <name type="common">Formosan gum</name>
    <dbReference type="NCBI Taxonomy" id="63359"/>
    <lineage>
        <taxon>Eukaryota</taxon>
        <taxon>Viridiplantae</taxon>
        <taxon>Streptophyta</taxon>
        <taxon>Embryophyta</taxon>
        <taxon>Tracheophyta</taxon>
        <taxon>Spermatophyta</taxon>
        <taxon>Magnoliopsida</taxon>
        <taxon>eudicotyledons</taxon>
        <taxon>Gunneridae</taxon>
        <taxon>Pentapetalae</taxon>
        <taxon>Saxifragales</taxon>
        <taxon>Altingiaceae</taxon>
        <taxon>Liquidambar</taxon>
    </lineage>
</organism>
<gene>
    <name evidence="8" type="ORF">L1049_023851</name>
</gene>
<evidence type="ECO:0008006" key="10">
    <source>
        <dbReference type="Google" id="ProtNLM"/>
    </source>
</evidence>
<evidence type="ECO:0000256" key="2">
    <source>
        <dbReference type="ARBA" id="ARBA00022618"/>
    </source>
</evidence>
<keyword evidence="9" id="KW-1185">Reference proteome</keyword>
<dbReference type="SUPFAM" id="SSF47954">
    <property type="entry name" value="Cyclin-like"/>
    <property type="match status" value="2"/>
</dbReference>
<evidence type="ECO:0000313" key="8">
    <source>
        <dbReference type="EMBL" id="KAK9284675.1"/>
    </source>
</evidence>
<dbReference type="GO" id="GO:0051301">
    <property type="term" value="P:cell division"/>
    <property type="evidence" value="ECO:0007669"/>
    <property type="project" value="UniProtKB-KW"/>
</dbReference>
<dbReference type="Pfam" id="PF00134">
    <property type="entry name" value="Cyclin_N"/>
    <property type="match status" value="1"/>
</dbReference>
<dbReference type="CDD" id="cd20544">
    <property type="entry name" value="CYCLIN_AtCycD-like_rpt2"/>
    <property type="match status" value="1"/>
</dbReference>
<keyword evidence="4" id="KW-0131">Cell cycle</keyword>
<name>A0AAP0S0X8_LIQFO</name>
<dbReference type="InterPro" id="IPR039361">
    <property type="entry name" value="Cyclin"/>
</dbReference>
<dbReference type="InterPro" id="IPR006671">
    <property type="entry name" value="Cyclin_N"/>
</dbReference>
<feature type="domain" description="Cyclin C-terminal" evidence="7">
    <location>
        <begin position="183"/>
        <end position="304"/>
    </location>
</feature>
<evidence type="ECO:0000256" key="3">
    <source>
        <dbReference type="ARBA" id="ARBA00023127"/>
    </source>
</evidence>
<dbReference type="FunFam" id="1.10.472.10:FF:000219">
    <property type="entry name" value="Cyclin-D5-1"/>
    <property type="match status" value="1"/>
</dbReference>
<feature type="domain" description="Cyclin-like" evidence="6">
    <location>
        <begin position="88"/>
        <end position="174"/>
    </location>
</feature>
<dbReference type="SMART" id="SM01332">
    <property type="entry name" value="Cyclin_C"/>
    <property type="match status" value="1"/>
</dbReference>
<keyword evidence="2" id="KW-0132">Cell division</keyword>
<evidence type="ECO:0000256" key="1">
    <source>
        <dbReference type="ARBA" id="ARBA00009065"/>
    </source>
</evidence>
<dbReference type="PANTHER" id="PTHR10177">
    <property type="entry name" value="CYCLINS"/>
    <property type="match status" value="1"/>
</dbReference>
<protein>
    <recommendedName>
        <fullName evidence="10">B-like cyclin</fullName>
    </recommendedName>
</protein>
<evidence type="ECO:0000256" key="4">
    <source>
        <dbReference type="ARBA" id="ARBA00023306"/>
    </source>
</evidence>